<keyword evidence="2" id="KW-1185">Reference proteome</keyword>
<protein>
    <submittedName>
        <fullName evidence="1">Uncharacterized protein</fullName>
    </submittedName>
</protein>
<name>A0ACB7YIB9_9ERIC</name>
<proteinExistence type="predicted"/>
<accession>A0ACB7YIB9</accession>
<organism evidence="1 2">
    <name type="scientific">Vaccinium darrowii</name>
    <dbReference type="NCBI Taxonomy" id="229202"/>
    <lineage>
        <taxon>Eukaryota</taxon>
        <taxon>Viridiplantae</taxon>
        <taxon>Streptophyta</taxon>
        <taxon>Embryophyta</taxon>
        <taxon>Tracheophyta</taxon>
        <taxon>Spermatophyta</taxon>
        <taxon>Magnoliopsida</taxon>
        <taxon>eudicotyledons</taxon>
        <taxon>Gunneridae</taxon>
        <taxon>Pentapetalae</taxon>
        <taxon>asterids</taxon>
        <taxon>Ericales</taxon>
        <taxon>Ericaceae</taxon>
        <taxon>Vaccinioideae</taxon>
        <taxon>Vaccinieae</taxon>
        <taxon>Vaccinium</taxon>
    </lineage>
</organism>
<evidence type="ECO:0000313" key="2">
    <source>
        <dbReference type="Proteomes" id="UP000828048"/>
    </source>
</evidence>
<gene>
    <name evidence="1" type="ORF">Vadar_033422</name>
</gene>
<reference evidence="1 2" key="1">
    <citation type="journal article" date="2021" name="Hortic Res">
        <title>High-quality reference genome and annotation aids understanding of berry development for evergreen blueberry (Vaccinium darrowii).</title>
        <authorList>
            <person name="Yu J."/>
            <person name="Hulse-Kemp A.M."/>
            <person name="Babiker E."/>
            <person name="Staton M."/>
        </authorList>
    </citation>
    <scope>NUCLEOTIDE SEQUENCE [LARGE SCALE GENOMIC DNA]</scope>
    <source>
        <strain evidence="2">cv. NJ 8807/NJ 8810</strain>
        <tissue evidence="1">Young leaf</tissue>
    </source>
</reference>
<dbReference type="Proteomes" id="UP000828048">
    <property type="component" value="Chromosome 8"/>
</dbReference>
<dbReference type="EMBL" id="CM037158">
    <property type="protein sequence ID" value="KAH7853112.1"/>
    <property type="molecule type" value="Genomic_DNA"/>
</dbReference>
<evidence type="ECO:0000313" key="1">
    <source>
        <dbReference type="EMBL" id="KAH7853112.1"/>
    </source>
</evidence>
<sequence length="152" mass="16732">MMHMTLYWGTDLTLLFDWWTTSSWPTYSLSLLACFLFALLYQFLESLRRSPILTTTVVDRPSQPPPSSIATPLLSKSTGRTTHSLRRLAHAALFGVNAAIGYALMLAVMSFNGGVFLSVVLGIFVGYYLFRCGDLESQSNDSAVVDNSCACS</sequence>
<comment type="caution">
    <text evidence="1">The sequence shown here is derived from an EMBL/GenBank/DDBJ whole genome shotgun (WGS) entry which is preliminary data.</text>
</comment>